<dbReference type="InterPro" id="IPR016187">
    <property type="entry name" value="CTDL_fold"/>
</dbReference>
<dbReference type="KEGG" id="lcre:Pla8534_29740"/>
<keyword evidence="2" id="KW-0812">Transmembrane</keyword>
<proteinExistence type="predicted"/>
<dbReference type="InterPro" id="IPR005532">
    <property type="entry name" value="SUMF_dom"/>
</dbReference>
<accession>A0A518DTI9</accession>
<dbReference type="InterPro" id="IPR051043">
    <property type="entry name" value="Sulfatase_Mod_Factor_Kinase"/>
</dbReference>
<keyword evidence="4" id="KW-0418">Kinase</keyword>
<dbReference type="SUPFAM" id="SSF56436">
    <property type="entry name" value="C-type lectin-like"/>
    <property type="match status" value="2"/>
</dbReference>
<dbReference type="Gene3D" id="3.90.1580.10">
    <property type="entry name" value="paralog of FGE (formylglycine-generating enzyme)"/>
    <property type="match status" value="2"/>
</dbReference>
<evidence type="ECO:0000259" key="3">
    <source>
        <dbReference type="Pfam" id="PF03781"/>
    </source>
</evidence>
<feature type="compositionally biased region" description="Low complexity" evidence="1">
    <location>
        <begin position="284"/>
        <end position="304"/>
    </location>
</feature>
<feature type="transmembrane region" description="Helical" evidence="2">
    <location>
        <begin position="154"/>
        <end position="180"/>
    </location>
</feature>
<dbReference type="OrthoDB" id="9812426at2"/>
<organism evidence="4 5">
    <name type="scientific">Lignipirellula cremea</name>
    <dbReference type="NCBI Taxonomy" id="2528010"/>
    <lineage>
        <taxon>Bacteria</taxon>
        <taxon>Pseudomonadati</taxon>
        <taxon>Planctomycetota</taxon>
        <taxon>Planctomycetia</taxon>
        <taxon>Pirellulales</taxon>
        <taxon>Pirellulaceae</taxon>
        <taxon>Lignipirellula</taxon>
    </lineage>
</organism>
<dbReference type="AlphaFoldDB" id="A0A518DTI9"/>
<feature type="domain" description="Sulfatase-modifying factor enzyme-like" evidence="3">
    <location>
        <begin position="394"/>
        <end position="618"/>
    </location>
</feature>
<evidence type="ECO:0000313" key="4">
    <source>
        <dbReference type="EMBL" id="QDU95162.1"/>
    </source>
</evidence>
<protein>
    <submittedName>
        <fullName evidence="4">Serine/threonine-protein kinase pkn1</fullName>
        <ecNumber evidence="4">2.7.11.1</ecNumber>
    </submittedName>
</protein>
<keyword evidence="2" id="KW-0472">Membrane</keyword>
<keyword evidence="5" id="KW-1185">Reference proteome</keyword>
<keyword evidence="2" id="KW-1133">Transmembrane helix</keyword>
<dbReference type="GO" id="GO:0120147">
    <property type="term" value="F:formylglycine-generating oxidase activity"/>
    <property type="evidence" value="ECO:0007669"/>
    <property type="project" value="TreeGrafter"/>
</dbReference>
<dbReference type="RefSeq" id="WP_145053930.1">
    <property type="nucleotide sequence ID" value="NZ_CP036433.1"/>
</dbReference>
<feature type="domain" description="Sulfatase-modifying factor enzyme-like" evidence="3">
    <location>
        <begin position="687"/>
        <end position="911"/>
    </location>
</feature>
<dbReference type="EMBL" id="CP036433">
    <property type="protein sequence ID" value="QDU95162.1"/>
    <property type="molecule type" value="Genomic_DNA"/>
</dbReference>
<reference evidence="4 5" key="1">
    <citation type="submission" date="2019-02" db="EMBL/GenBank/DDBJ databases">
        <title>Deep-cultivation of Planctomycetes and their phenomic and genomic characterization uncovers novel biology.</title>
        <authorList>
            <person name="Wiegand S."/>
            <person name="Jogler M."/>
            <person name="Boedeker C."/>
            <person name="Pinto D."/>
            <person name="Vollmers J."/>
            <person name="Rivas-Marin E."/>
            <person name="Kohn T."/>
            <person name="Peeters S.H."/>
            <person name="Heuer A."/>
            <person name="Rast P."/>
            <person name="Oberbeckmann S."/>
            <person name="Bunk B."/>
            <person name="Jeske O."/>
            <person name="Meyerdierks A."/>
            <person name="Storesund J.E."/>
            <person name="Kallscheuer N."/>
            <person name="Luecker S."/>
            <person name="Lage O.M."/>
            <person name="Pohl T."/>
            <person name="Merkel B.J."/>
            <person name="Hornburger P."/>
            <person name="Mueller R.-W."/>
            <person name="Bruemmer F."/>
            <person name="Labrenz M."/>
            <person name="Spormann A.M."/>
            <person name="Op den Camp H."/>
            <person name="Overmann J."/>
            <person name="Amann R."/>
            <person name="Jetten M.S.M."/>
            <person name="Mascher T."/>
            <person name="Medema M.H."/>
            <person name="Devos D.P."/>
            <person name="Kaster A.-K."/>
            <person name="Ovreas L."/>
            <person name="Rohde M."/>
            <person name="Galperin M.Y."/>
            <person name="Jogler C."/>
        </authorList>
    </citation>
    <scope>NUCLEOTIDE SEQUENCE [LARGE SCALE GENOMIC DNA]</scope>
    <source>
        <strain evidence="4 5">Pla85_3_4</strain>
    </source>
</reference>
<evidence type="ECO:0000256" key="1">
    <source>
        <dbReference type="SAM" id="MobiDB-lite"/>
    </source>
</evidence>
<dbReference type="Proteomes" id="UP000317648">
    <property type="component" value="Chromosome"/>
</dbReference>
<feature type="region of interest" description="Disordered" evidence="1">
    <location>
        <begin position="284"/>
        <end position="326"/>
    </location>
</feature>
<gene>
    <name evidence="4" type="primary">pkn1_9</name>
    <name evidence="4" type="ORF">Pla8534_29740</name>
</gene>
<evidence type="ECO:0000256" key="2">
    <source>
        <dbReference type="SAM" id="Phobius"/>
    </source>
</evidence>
<dbReference type="InterPro" id="IPR042095">
    <property type="entry name" value="SUMF_sf"/>
</dbReference>
<dbReference type="Pfam" id="PF03781">
    <property type="entry name" value="FGE-sulfatase"/>
    <property type="match status" value="2"/>
</dbReference>
<dbReference type="PANTHER" id="PTHR23150:SF19">
    <property type="entry name" value="FORMYLGLYCINE-GENERATING ENZYME"/>
    <property type="match status" value="1"/>
</dbReference>
<dbReference type="GO" id="GO:0004674">
    <property type="term" value="F:protein serine/threonine kinase activity"/>
    <property type="evidence" value="ECO:0007669"/>
    <property type="project" value="UniProtKB-EC"/>
</dbReference>
<keyword evidence="4" id="KW-0808">Transferase</keyword>
<evidence type="ECO:0000313" key="5">
    <source>
        <dbReference type="Proteomes" id="UP000317648"/>
    </source>
</evidence>
<sequence>MNSGFNPYHKWLGISPEQQPPNHYQLLGIPQFESDGDVISNGADQRMAHLRSFQNGKQAAHCQRLLNEVSAARVCLLRDDQKAAYDAQLRAKESAAAAKQTAPPAAFPVVVPVATSPPGSRPAARLQPMAPDPLAIAADATPSQRRPSAKASRLSPLHIGLATGGLLGVVLLAAILFYAMPSPEATMTFQLAIPDVEVAVNGTDFAIARRGTQVDGPASAVELPAGDYSLTVKRGAKVFETEKFVVGPGDRVLVAIDSIPGGIRVRQNEALIGTFPIDKATQVATTQQPPVTTLADSRPPVARVKPPEPVRPPESPITAPVAPVPVPTPSIPQPPLVVKGASYESGKGWPPGAPAPAVIPFDAAGAKARQQAWADYAGVPVERIFMLPGGEPLKMILIPPGEFMMGDLPVERQSQVILSRLFWIAETEVTIAQWDAVVKTPSRMASYMRAKLTPRCPQVGSNQLDMLEYCQTLTRLEQDSLPNGYRFDLPTEAQWEFASRAGADTKFFFGEDAAPLNEYAWLRETAGSDERLSDVQEVAQKKPNPFGLYDIYGNAAEAVLDWADHPLPRGVDPLNDEAARYGGARGGSVRAHPQESCSTHRGRYEERVGHQGVGFRPVLTVPAVQYPAPVLHPDGGRDWPADAPALARAPFTESQARNYQAAWSKYLKQPVERTVALPNGVELKLTLIPPGDFMMGASQLDEHHGKLLDESPQHQVYLTQPFYLATFETTQSQWGALMSENPSATPGPQLPVHGVDDALVQTFLEKLNQSSPQTSMEFVLPTEAQWEFACRAGTAGPFFYSSQDDIGDYGWTIESKPRELQLPQAQPPGQKRPNPFSLYDMYGNVSELCADGYAPDYYQQSPANDPAGPSQGKVKVARGGHAASSYYNARSAVRDPQSARSSPGGLGFRIALVMAGE</sequence>
<dbReference type="PANTHER" id="PTHR23150">
    <property type="entry name" value="SULFATASE MODIFYING FACTOR 1, 2"/>
    <property type="match status" value="1"/>
</dbReference>
<dbReference type="EC" id="2.7.11.1" evidence="4"/>
<name>A0A518DTI9_9BACT</name>